<accession>A0ABR4FA28</accession>
<feature type="compositionally biased region" description="Polar residues" evidence="1">
    <location>
        <begin position="109"/>
        <end position="122"/>
    </location>
</feature>
<evidence type="ECO:0000256" key="2">
    <source>
        <dbReference type="SAM" id="Phobius"/>
    </source>
</evidence>
<dbReference type="Proteomes" id="UP001600888">
    <property type="component" value="Unassembled WGS sequence"/>
</dbReference>
<comment type="caution">
    <text evidence="3">The sequence shown here is derived from an EMBL/GenBank/DDBJ whole genome shotgun (WGS) entry which is preliminary data.</text>
</comment>
<protein>
    <submittedName>
        <fullName evidence="3">Uncharacterized protein</fullName>
    </submittedName>
</protein>
<dbReference type="EMBL" id="JBAWTH010000007">
    <property type="protein sequence ID" value="KAL2291370.1"/>
    <property type="molecule type" value="Genomic_DNA"/>
</dbReference>
<evidence type="ECO:0000313" key="4">
    <source>
        <dbReference type="Proteomes" id="UP001600888"/>
    </source>
</evidence>
<proteinExistence type="predicted"/>
<gene>
    <name evidence="3" type="ORF">FJTKL_13970</name>
</gene>
<reference evidence="3 4" key="1">
    <citation type="submission" date="2024-03" db="EMBL/GenBank/DDBJ databases">
        <title>A high-quality draft genome sequence of Diaporthe vaccinii, a causative agent of upright dieback and viscid rot disease in cranberry plants.</title>
        <authorList>
            <person name="Sarrasin M."/>
            <person name="Lang B.F."/>
            <person name="Burger G."/>
        </authorList>
    </citation>
    <scope>NUCLEOTIDE SEQUENCE [LARGE SCALE GENOMIC DNA]</scope>
    <source>
        <strain evidence="3 4">IS7</strain>
    </source>
</reference>
<keyword evidence="4" id="KW-1185">Reference proteome</keyword>
<feature type="region of interest" description="Disordered" evidence="1">
    <location>
        <begin position="84"/>
        <end position="122"/>
    </location>
</feature>
<sequence>MGSSVEDDQRRGAKRAVGATRVFVLMLVLMLMLMLMVVRLRGVRFYNDLSSQVDVGSGSRGGHGGQRLRCILQERRGRLSLARTSHWRTGRSRSQQKEFPRETGVLETQVHTECPSTQASSE</sequence>
<feature type="transmembrane region" description="Helical" evidence="2">
    <location>
        <begin position="20"/>
        <end position="38"/>
    </location>
</feature>
<evidence type="ECO:0000256" key="1">
    <source>
        <dbReference type="SAM" id="MobiDB-lite"/>
    </source>
</evidence>
<keyword evidence="2" id="KW-0812">Transmembrane</keyword>
<organism evidence="3 4">
    <name type="scientific">Diaporthe vaccinii</name>
    <dbReference type="NCBI Taxonomy" id="105482"/>
    <lineage>
        <taxon>Eukaryota</taxon>
        <taxon>Fungi</taxon>
        <taxon>Dikarya</taxon>
        <taxon>Ascomycota</taxon>
        <taxon>Pezizomycotina</taxon>
        <taxon>Sordariomycetes</taxon>
        <taxon>Sordariomycetidae</taxon>
        <taxon>Diaporthales</taxon>
        <taxon>Diaporthaceae</taxon>
        <taxon>Diaporthe</taxon>
        <taxon>Diaporthe eres species complex</taxon>
    </lineage>
</organism>
<keyword evidence="2" id="KW-0472">Membrane</keyword>
<keyword evidence="2" id="KW-1133">Transmembrane helix</keyword>
<name>A0ABR4FA28_9PEZI</name>
<evidence type="ECO:0000313" key="3">
    <source>
        <dbReference type="EMBL" id="KAL2291370.1"/>
    </source>
</evidence>